<protein>
    <recommendedName>
        <fullName evidence="4">Tetratricopeptide repeat protein</fullName>
    </recommendedName>
</protein>
<dbReference type="Proteomes" id="UP000315995">
    <property type="component" value="Chromosome"/>
</dbReference>
<evidence type="ECO:0008006" key="4">
    <source>
        <dbReference type="Google" id="ProtNLM"/>
    </source>
</evidence>
<keyword evidence="1" id="KW-0732">Signal</keyword>
<dbReference type="SUPFAM" id="SSF48452">
    <property type="entry name" value="TPR-like"/>
    <property type="match status" value="1"/>
</dbReference>
<accession>A0A5B8Y2M1</accession>
<accession>A0A4Y6PRL2</accession>
<dbReference type="OrthoDB" id="5488485at2"/>
<dbReference type="RefSeq" id="WP_141197474.1">
    <property type="nucleotide sequence ID" value="NZ_CP041186.1"/>
</dbReference>
<feature type="signal peptide" evidence="1">
    <location>
        <begin position="1"/>
        <end position="26"/>
    </location>
</feature>
<dbReference type="Gene3D" id="1.25.40.10">
    <property type="entry name" value="Tetratricopeptide repeat domain"/>
    <property type="match status" value="1"/>
</dbReference>
<feature type="chain" id="PRO_5030106311" description="Tetratricopeptide repeat protein" evidence="1">
    <location>
        <begin position="27"/>
        <end position="339"/>
    </location>
</feature>
<reference evidence="2 3" key="1">
    <citation type="submission" date="2019-06" db="EMBL/GenBank/DDBJ databases">
        <title>Persicimonas caeni gen. nov., sp. nov., a predatory bacterium isolated from solar saltern.</title>
        <authorList>
            <person name="Wang S."/>
        </authorList>
    </citation>
    <scope>NUCLEOTIDE SEQUENCE [LARGE SCALE GENOMIC DNA]</scope>
    <source>
        <strain evidence="2 3">YN101</strain>
    </source>
</reference>
<name>A0A4Y6PRL2_PERCE</name>
<dbReference type="EMBL" id="CP041186">
    <property type="protein sequence ID" value="QDG50984.1"/>
    <property type="molecule type" value="Genomic_DNA"/>
</dbReference>
<keyword evidence="3" id="KW-1185">Reference proteome</keyword>
<dbReference type="InterPro" id="IPR011990">
    <property type="entry name" value="TPR-like_helical_dom_sf"/>
</dbReference>
<evidence type="ECO:0000256" key="1">
    <source>
        <dbReference type="SAM" id="SignalP"/>
    </source>
</evidence>
<evidence type="ECO:0000313" key="3">
    <source>
        <dbReference type="Proteomes" id="UP000315995"/>
    </source>
</evidence>
<organism evidence="2 3">
    <name type="scientific">Persicimonas caeni</name>
    <dbReference type="NCBI Taxonomy" id="2292766"/>
    <lineage>
        <taxon>Bacteria</taxon>
        <taxon>Deltaproteobacteria</taxon>
        <taxon>Bradymonadales</taxon>
        <taxon>Bradymonadaceae</taxon>
        <taxon>Persicimonas</taxon>
    </lineage>
</organism>
<dbReference type="AlphaFoldDB" id="A0A4Y6PRL2"/>
<evidence type="ECO:0000313" key="2">
    <source>
        <dbReference type="EMBL" id="QDG50984.1"/>
    </source>
</evidence>
<gene>
    <name evidence="2" type="ORF">FIV42_09620</name>
</gene>
<proteinExistence type="predicted"/>
<sequence length="339" mass="37882">MAITPRTIFTSPASATVATVSLLAFSAVGTLAYKVAQQNTPDAPQVYEYHATESCSGIREVLGQNKTGWSETDWLVYASCFEQKNNSRMAMTVASQGLHYYPASEPLYNLKGYHQIVLGEHEQAVDTLEKGLRSVGNPSNGVMENNLAWAGLWVPREMDRNRARVLYKRALRRNASSCETLHTGLWVEYAIAREARGIEKGHALQNFHDLRRRYDRCQNRIESGEWKTLVEVVGATVLFQDVDENLSVTDSDERDGTDELHRVTQELRENYRGVSIDALCREAMPLASTHHLCKDAVGEAVNELRTEEFEVEKVRTPKREGVMQMRSAGGGGGGCVRTN</sequence>